<gene>
    <name evidence="1" type="ORF">PACLA_8A050247</name>
</gene>
<dbReference type="EMBL" id="CACRXK020019571">
    <property type="protein sequence ID" value="CAB4033810.1"/>
    <property type="molecule type" value="Genomic_DNA"/>
</dbReference>
<comment type="caution">
    <text evidence="1">The sequence shown here is derived from an EMBL/GenBank/DDBJ whole genome shotgun (WGS) entry which is preliminary data.</text>
</comment>
<evidence type="ECO:0000313" key="1">
    <source>
        <dbReference type="EMBL" id="CAB4033810.1"/>
    </source>
</evidence>
<dbReference type="OrthoDB" id="5984028at2759"/>
<proteinExistence type="predicted"/>
<organism evidence="1 2">
    <name type="scientific">Paramuricea clavata</name>
    <name type="common">Red gorgonian</name>
    <name type="synonym">Violescent sea-whip</name>
    <dbReference type="NCBI Taxonomy" id="317549"/>
    <lineage>
        <taxon>Eukaryota</taxon>
        <taxon>Metazoa</taxon>
        <taxon>Cnidaria</taxon>
        <taxon>Anthozoa</taxon>
        <taxon>Octocorallia</taxon>
        <taxon>Malacalcyonacea</taxon>
        <taxon>Plexauridae</taxon>
        <taxon>Paramuricea</taxon>
    </lineage>
</organism>
<name>A0A7D9JRH4_PARCT</name>
<keyword evidence="2" id="KW-1185">Reference proteome</keyword>
<accession>A0A7D9JRH4</accession>
<feature type="non-terminal residue" evidence="1">
    <location>
        <position position="1"/>
    </location>
</feature>
<dbReference type="AlphaFoldDB" id="A0A7D9JRH4"/>
<evidence type="ECO:0000313" key="2">
    <source>
        <dbReference type="Proteomes" id="UP001152795"/>
    </source>
</evidence>
<sequence length="156" mass="17819">KVPKPHAQSSKLEQEKSIEFLSKQYDDLISANEEVKKVLKRLANQLDKIAVKSERIRKALDHIEAYNYQYNVKVLGVPEINRNESSLDTINLCLELFNTMGANISINDIDHRVPIRNSSRGKPKSIVHKFTRHFSKESHASPKRGRECQALTVGIK</sequence>
<reference evidence="1" key="1">
    <citation type="submission" date="2020-04" db="EMBL/GenBank/DDBJ databases">
        <authorList>
            <person name="Alioto T."/>
            <person name="Alioto T."/>
            <person name="Gomez Garrido J."/>
        </authorList>
    </citation>
    <scope>NUCLEOTIDE SEQUENCE</scope>
    <source>
        <strain evidence="1">A484AB</strain>
    </source>
</reference>
<dbReference type="Proteomes" id="UP001152795">
    <property type="component" value="Unassembled WGS sequence"/>
</dbReference>
<protein>
    <submittedName>
        <fullName evidence="1">Uncharacterized protein</fullName>
    </submittedName>
</protein>